<evidence type="ECO:0000256" key="1">
    <source>
        <dbReference type="SAM" id="MobiDB-lite"/>
    </source>
</evidence>
<dbReference type="Gramene" id="Os04t0622400-00">
    <property type="protein sequence ID" value="Os04t0622400-00"/>
    <property type="gene ID" value="Os04g0622400"/>
</dbReference>
<accession>A0A0P0WEY2</accession>
<reference evidence="2 3" key="3">
    <citation type="journal article" date="2013" name="Rice">
        <title>Improvement of the Oryza sativa Nipponbare reference genome using next generation sequence and optical map data.</title>
        <authorList>
            <person name="Kawahara Y."/>
            <person name="de la Bastide M."/>
            <person name="Hamilton J.P."/>
            <person name="Kanamori H."/>
            <person name="McCombie W.R."/>
            <person name="Ouyang S."/>
            <person name="Schwartz D.C."/>
            <person name="Tanaka T."/>
            <person name="Wu J."/>
            <person name="Zhou S."/>
            <person name="Childs K.L."/>
            <person name="Davidson R.M."/>
            <person name="Lin H."/>
            <person name="Quesada-Ocampo L."/>
            <person name="Vaillancourt B."/>
            <person name="Sakai H."/>
            <person name="Lee S.S."/>
            <person name="Kim J."/>
            <person name="Numa H."/>
            <person name="Itoh T."/>
            <person name="Buell C.R."/>
            <person name="Matsumoto T."/>
        </authorList>
    </citation>
    <scope>NUCLEOTIDE SEQUENCE [LARGE SCALE GENOMIC DNA]</scope>
    <source>
        <strain evidence="3">cv. Nipponbare</strain>
    </source>
</reference>
<feature type="compositionally biased region" description="Polar residues" evidence="1">
    <location>
        <begin position="86"/>
        <end position="96"/>
    </location>
</feature>
<sequence length="135" mass="14673">AASASPPPCAYPTAVARRLLHQRRRLLTPTPLPSLSSAPPSPPAAAAKPTPPPTSPRAYHPLLSRSVADLLRRCPAIDLRRRNSVACRTSPRSASLQDWRHGRGRRSRSPIGIAITGDDIVASNLRSCLHRLRRC</sequence>
<reference evidence="3" key="1">
    <citation type="journal article" date="2005" name="Nature">
        <title>The map-based sequence of the rice genome.</title>
        <authorList>
            <consortium name="International rice genome sequencing project (IRGSP)"/>
            <person name="Matsumoto T."/>
            <person name="Wu J."/>
            <person name="Kanamori H."/>
            <person name="Katayose Y."/>
            <person name="Fujisawa M."/>
            <person name="Namiki N."/>
            <person name="Mizuno H."/>
            <person name="Yamamoto K."/>
            <person name="Antonio B.A."/>
            <person name="Baba T."/>
            <person name="Sakata K."/>
            <person name="Nagamura Y."/>
            <person name="Aoki H."/>
            <person name="Arikawa K."/>
            <person name="Arita K."/>
            <person name="Bito T."/>
            <person name="Chiden Y."/>
            <person name="Fujitsuka N."/>
            <person name="Fukunaka R."/>
            <person name="Hamada M."/>
            <person name="Harada C."/>
            <person name="Hayashi A."/>
            <person name="Hijishita S."/>
            <person name="Honda M."/>
            <person name="Hosokawa S."/>
            <person name="Ichikawa Y."/>
            <person name="Idonuma A."/>
            <person name="Iijima M."/>
            <person name="Ikeda M."/>
            <person name="Ikeno M."/>
            <person name="Ito K."/>
            <person name="Ito S."/>
            <person name="Ito T."/>
            <person name="Ito Y."/>
            <person name="Ito Y."/>
            <person name="Iwabuchi A."/>
            <person name="Kamiya K."/>
            <person name="Karasawa W."/>
            <person name="Kurita K."/>
            <person name="Katagiri S."/>
            <person name="Kikuta A."/>
            <person name="Kobayashi H."/>
            <person name="Kobayashi N."/>
            <person name="Machita K."/>
            <person name="Maehara T."/>
            <person name="Masukawa M."/>
            <person name="Mizubayashi T."/>
            <person name="Mukai Y."/>
            <person name="Nagasaki H."/>
            <person name="Nagata Y."/>
            <person name="Naito S."/>
            <person name="Nakashima M."/>
            <person name="Nakama Y."/>
            <person name="Nakamichi Y."/>
            <person name="Nakamura M."/>
            <person name="Meguro A."/>
            <person name="Negishi M."/>
            <person name="Ohta I."/>
            <person name="Ohta T."/>
            <person name="Okamoto M."/>
            <person name="Ono N."/>
            <person name="Saji S."/>
            <person name="Sakaguchi M."/>
            <person name="Sakai K."/>
            <person name="Shibata M."/>
            <person name="Shimokawa T."/>
            <person name="Song J."/>
            <person name="Takazaki Y."/>
            <person name="Terasawa K."/>
            <person name="Tsugane M."/>
            <person name="Tsuji K."/>
            <person name="Ueda S."/>
            <person name="Waki K."/>
            <person name="Yamagata H."/>
            <person name="Yamamoto M."/>
            <person name="Yamamoto S."/>
            <person name="Yamane H."/>
            <person name="Yoshiki S."/>
            <person name="Yoshihara R."/>
            <person name="Yukawa K."/>
            <person name="Zhong H."/>
            <person name="Yano M."/>
            <person name="Yuan Q."/>
            <person name="Ouyang S."/>
            <person name="Liu J."/>
            <person name="Jones K.M."/>
            <person name="Gansberger K."/>
            <person name="Moffat K."/>
            <person name="Hill J."/>
            <person name="Bera J."/>
            <person name="Fadrosh D."/>
            <person name="Jin S."/>
            <person name="Johri S."/>
            <person name="Kim M."/>
            <person name="Overton L."/>
            <person name="Reardon M."/>
            <person name="Tsitrin T."/>
            <person name="Vuong H."/>
            <person name="Weaver B."/>
            <person name="Ciecko A."/>
            <person name="Tallon L."/>
            <person name="Jackson J."/>
            <person name="Pai G."/>
            <person name="Aken S.V."/>
            <person name="Utterback T."/>
            <person name="Reidmuller S."/>
            <person name="Feldblyum T."/>
            <person name="Hsiao J."/>
            <person name="Zismann V."/>
            <person name="Iobst S."/>
            <person name="de Vazeille A.R."/>
            <person name="Buell C.R."/>
            <person name="Ying K."/>
            <person name="Li Y."/>
            <person name="Lu T."/>
            <person name="Huang Y."/>
            <person name="Zhao Q."/>
            <person name="Feng Q."/>
            <person name="Zhang L."/>
            <person name="Zhu J."/>
            <person name="Weng Q."/>
            <person name="Mu J."/>
            <person name="Lu Y."/>
            <person name="Fan D."/>
            <person name="Liu Y."/>
            <person name="Guan J."/>
            <person name="Zhang Y."/>
            <person name="Yu S."/>
            <person name="Liu X."/>
            <person name="Zhang Y."/>
            <person name="Hong G."/>
            <person name="Han B."/>
            <person name="Choisne N."/>
            <person name="Demange N."/>
            <person name="Orjeda G."/>
            <person name="Samain S."/>
            <person name="Cattolico L."/>
            <person name="Pelletier E."/>
            <person name="Couloux A."/>
            <person name="Segurens B."/>
            <person name="Wincker P."/>
            <person name="D'Hont A."/>
            <person name="Scarpelli C."/>
            <person name="Weissenbach J."/>
            <person name="Salanoubat M."/>
            <person name="Quetier F."/>
            <person name="Yu Y."/>
            <person name="Kim H.R."/>
            <person name="Rambo T."/>
            <person name="Currie J."/>
            <person name="Collura K."/>
            <person name="Luo M."/>
            <person name="Yang T."/>
            <person name="Ammiraju J.S.S."/>
            <person name="Engler F."/>
            <person name="Soderlund C."/>
            <person name="Wing R.A."/>
            <person name="Palmer L.E."/>
            <person name="de la Bastide M."/>
            <person name="Spiegel L."/>
            <person name="Nascimento L."/>
            <person name="Zutavern T."/>
            <person name="O'Shaughnessy A."/>
            <person name="Dike S."/>
            <person name="Dedhia N."/>
            <person name="Preston R."/>
            <person name="Balija V."/>
            <person name="McCombie W.R."/>
            <person name="Chow T."/>
            <person name="Chen H."/>
            <person name="Chung M."/>
            <person name="Chen C."/>
            <person name="Shaw J."/>
            <person name="Wu H."/>
            <person name="Hsiao K."/>
            <person name="Chao Y."/>
            <person name="Chu M."/>
            <person name="Cheng C."/>
            <person name="Hour A."/>
            <person name="Lee P."/>
            <person name="Lin S."/>
            <person name="Lin Y."/>
            <person name="Liou J."/>
            <person name="Liu S."/>
            <person name="Hsing Y."/>
            <person name="Raghuvanshi S."/>
            <person name="Mohanty A."/>
            <person name="Bharti A.K."/>
            <person name="Gaur A."/>
            <person name="Gupta V."/>
            <person name="Kumar D."/>
            <person name="Ravi V."/>
            <person name="Vij S."/>
            <person name="Kapur A."/>
            <person name="Khurana P."/>
            <person name="Khurana P."/>
            <person name="Khurana J.P."/>
            <person name="Tyagi A.K."/>
            <person name="Gaikwad K."/>
            <person name="Singh A."/>
            <person name="Dalal V."/>
            <person name="Srivastava S."/>
            <person name="Dixit A."/>
            <person name="Pal A.K."/>
            <person name="Ghazi I.A."/>
            <person name="Yadav M."/>
            <person name="Pandit A."/>
            <person name="Bhargava A."/>
            <person name="Sureshbabu K."/>
            <person name="Batra K."/>
            <person name="Sharma T.R."/>
            <person name="Mohapatra T."/>
            <person name="Singh N.K."/>
            <person name="Messing J."/>
            <person name="Nelson A.B."/>
            <person name="Fuks G."/>
            <person name="Kavchok S."/>
            <person name="Keizer G."/>
            <person name="Linton E."/>
            <person name="Llaca V."/>
            <person name="Song R."/>
            <person name="Tanyolac B."/>
            <person name="Young S."/>
            <person name="Ho-Il K."/>
            <person name="Hahn J.H."/>
            <person name="Sangsakoo G."/>
            <person name="Vanavichit A."/>
            <person name="de Mattos Luiz.A.T."/>
            <person name="Zimmer P.D."/>
            <person name="Malone G."/>
            <person name="Dellagostin O."/>
            <person name="de Oliveira A.C."/>
            <person name="Bevan M."/>
            <person name="Bancroft I."/>
            <person name="Minx P."/>
            <person name="Cordum H."/>
            <person name="Wilson R."/>
            <person name="Cheng Z."/>
            <person name="Jin W."/>
            <person name="Jiang J."/>
            <person name="Leong S.A."/>
            <person name="Iwama H."/>
            <person name="Gojobori T."/>
            <person name="Itoh T."/>
            <person name="Niimura Y."/>
            <person name="Fujii Y."/>
            <person name="Habara T."/>
            <person name="Sakai H."/>
            <person name="Sato Y."/>
            <person name="Wilson G."/>
            <person name="Kumar K."/>
            <person name="McCouch S."/>
            <person name="Juretic N."/>
            <person name="Hoen D."/>
            <person name="Wright S."/>
            <person name="Bruskiewich R."/>
            <person name="Bureau T."/>
            <person name="Miyao A."/>
            <person name="Hirochika H."/>
            <person name="Nishikawa T."/>
            <person name="Kadowaki K."/>
            <person name="Sugiura M."/>
            <person name="Burr B."/>
            <person name="Sasaki T."/>
        </authorList>
    </citation>
    <scope>NUCLEOTIDE SEQUENCE [LARGE SCALE GENOMIC DNA]</scope>
    <source>
        <strain evidence="3">cv. Nipponbare</strain>
    </source>
</reference>
<organism evidence="2 3">
    <name type="scientific">Oryza sativa subsp. japonica</name>
    <name type="common">Rice</name>
    <dbReference type="NCBI Taxonomy" id="39947"/>
    <lineage>
        <taxon>Eukaryota</taxon>
        <taxon>Viridiplantae</taxon>
        <taxon>Streptophyta</taxon>
        <taxon>Embryophyta</taxon>
        <taxon>Tracheophyta</taxon>
        <taxon>Spermatophyta</taxon>
        <taxon>Magnoliopsida</taxon>
        <taxon>Liliopsida</taxon>
        <taxon>Poales</taxon>
        <taxon>Poaceae</taxon>
        <taxon>BOP clade</taxon>
        <taxon>Oryzoideae</taxon>
        <taxon>Oryzeae</taxon>
        <taxon>Oryzinae</taxon>
        <taxon>Oryza</taxon>
        <taxon>Oryza sativa</taxon>
    </lineage>
</organism>
<evidence type="ECO:0000313" key="2">
    <source>
        <dbReference type="EMBL" id="BAS91071.1"/>
    </source>
</evidence>
<gene>
    <name evidence="2" type="ordered locus">Os04g0622400</name>
    <name evidence="2" type="ORF">OSNPB_040622400</name>
</gene>
<dbReference type="PaxDb" id="39947-A0A0P0WEY2"/>
<feature type="compositionally biased region" description="Pro residues" evidence="1">
    <location>
        <begin position="39"/>
        <end position="55"/>
    </location>
</feature>
<dbReference type="InParanoid" id="A0A0P0WEY2"/>
<keyword evidence="3" id="KW-1185">Reference proteome</keyword>
<evidence type="ECO:0000313" key="3">
    <source>
        <dbReference type="Proteomes" id="UP000059680"/>
    </source>
</evidence>
<protein>
    <submittedName>
        <fullName evidence="2">Os04g0622400 protein</fullName>
    </submittedName>
</protein>
<dbReference type="EMBL" id="AP014960">
    <property type="protein sequence ID" value="BAS91071.1"/>
    <property type="molecule type" value="Genomic_DNA"/>
</dbReference>
<reference evidence="2 3" key="2">
    <citation type="journal article" date="2013" name="Plant Cell Physiol.">
        <title>Rice Annotation Project Database (RAP-DB): an integrative and interactive database for rice genomics.</title>
        <authorList>
            <person name="Sakai H."/>
            <person name="Lee S.S."/>
            <person name="Tanaka T."/>
            <person name="Numa H."/>
            <person name="Kim J."/>
            <person name="Kawahara Y."/>
            <person name="Wakimoto H."/>
            <person name="Yang C.C."/>
            <person name="Iwamoto M."/>
            <person name="Abe T."/>
            <person name="Yamada Y."/>
            <person name="Muto A."/>
            <person name="Inokuchi H."/>
            <person name="Ikemura T."/>
            <person name="Matsumoto T."/>
            <person name="Sasaki T."/>
            <person name="Itoh T."/>
        </authorList>
    </citation>
    <scope>NUCLEOTIDE SEQUENCE [LARGE SCALE GENOMIC DNA]</scope>
    <source>
        <strain evidence="3">cv. Nipponbare</strain>
    </source>
</reference>
<dbReference type="AlphaFoldDB" id="A0A0P0WEY2"/>
<proteinExistence type="predicted"/>
<dbReference type="Proteomes" id="UP000059680">
    <property type="component" value="Chromosome 4"/>
</dbReference>
<feature type="non-terminal residue" evidence="2">
    <location>
        <position position="1"/>
    </location>
</feature>
<feature type="region of interest" description="Disordered" evidence="1">
    <location>
        <begin position="23"/>
        <end position="60"/>
    </location>
</feature>
<name>A0A0P0WEY2_ORYSJ</name>
<feature type="compositionally biased region" description="Low complexity" evidence="1">
    <location>
        <begin position="27"/>
        <end position="38"/>
    </location>
</feature>
<feature type="region of interest" description="Disordered" evidence="1">
    <location>
        <begin position="85"/>
        <end position="108"/>
    </location>
</feature>